<keyword evidence="2" id="KW-1003">Cell membrane</keyword>
<dbReference type="PANTHER" id="PTHR11481:SF97">
    <property type="entry name" value="LOW AFFINITY IMMUNOGLOBULIN GAMMA FC REGION RECEPTOR II-B-RELATED"/>
    <property type="match status" value="1"/>
</dbReference>
<dbReference type="FunFam" id="2.60.40.10:FF:000217">
    <property type="entry name" value="High affinity immunoglobulin gamma Fc receptor I"/>
    <property type="match status" value="1"/>
</dbReference>
<dbReference type="SMART" id="SM00408">
    <property type="entry name" value="IGc2"/>
    <property type="match status" value="2"/>
</dbReference>
<keyword evidence="7 13" id="KW-1133">Transmembrane helix</keyword>
<evidence type="ECO:0000256" key="4">
    <source>
        <dbReference type="ARBA" id="ARBA00022692"/>
    </source>
</evidence>
<keyword evidence="11" id="KW-0325">Glycoprotein</keyword>
<comment type="caution">
    <text evidence="16">The sequence shown here is derived from an EMBL/GenBank/DDBJ whole genome shotgun (WGS) entry which is preliminary data.</text>
</comment>
<evidence type="ECO:0000256" key="13">
    <source>
        <dbReference type="SAM" id="Phobius"/>
    </source>
</evidence>
<dbReference type="OrthoDB" id="6151406at2759"/>
<dbReference type="SMART" id="SM00409">
    <property type="entry name" value="IG"/>
    <property type="match status" value="2"/>
</dbReference>
<evidence type="ECO:0000256" key="2">
    <source>
        <dbReference type="ARBA" id="ARBA00022475"/>
    </source>
</evidence>
<dbReference type="GO" id="GO:0019770">
    <property type="term" value="F:IgG receptor activity"/>
    <property type="evidence" value="ECO:0007669"/>
    <property type="project" value="TreeGrafter"/>
</dbReference>
<proteinExistence type="predicted"/>
<name>A0A7J8BDB6_ROUAE</name>
<dbReference type="EMBL" id="JACASE010000017">
    <property type="protein sequence ID" value="KAF6396672.1"/>
    <property type="molecule type" value="Genomic_DNA"/>
</dbReference>
<dbReference type="GO" id="GO:0009897">
    <property type="term" value="C:external side of plasma membrane"/>
    <property type="evidence" value="ECO:0007669"/>
    <property type="project" value="TreeGrafter"/>
</dbReference>
<dbReference type="Gene3D" id="2.60.40.10">
    <property type="entry name" value="Immunoglobulins"/>
    <property type="match status" value="2"/>
</dbReference>
<dbReference type="InterPro" id="IPR003598">
    <property type="entry name" value="Ig_sub2"/>
</dbReference>
<sequence>MLQTVGPCGLRLLPPLPVLLLLASADREAGLPKATLSLDPPWVNVLQGDNVTLTCRGAPGPGSPATRWFHNGNFLETQAQSSYSLTANSSDSGNYTCHTAQTSLSDPVHLDVVSDWLLLQTPRLLFQEGEPIVLRCHSWKGWPLYKVTFFHNKTSRKFSHTDFIFSIPRANSSHSGKYHCTGFIRKSRHSSQAVSIAVRGPAVPSISPLFALWPQITFCLVMGLLFAVDTGLYFSMKRDLRRLMGDWTNGKVTWSKSPEDK</sequence>
<dbReference type="InterPro" id="IPR036179">
    <property type="entry name" value="Ig-like_dom_sf"/>
</dbReference>
<dbReference type="GO" id="GO:0032760">
    <property type="term" value="P:positive regulation of tumor necrosis factor production"/>
    <property type="evidence" value="ECO:0007669"/>
    <property type="project" value="TreeGrafter"/>
</dbReference>
<evidence type="ECO:0000256" key="10">
    <source>
        <dbReference type="ARBA" id="ARBA00023170"/>
    </source>
</evidence>
<dbReference type="GO" id="GO:0001788">
    <property type="term" value="P:antibody-dependent cellular cytotoxicity"/>
    <property type="evidence" value="ECO:0007669"/>
    <property type="project" value="TreeGrafter"/>
</dbReference>
<dbReference type="FunFam" id="2.60.40.10:FF:000356">
    <property type="entry name" value="Low affinity immunoglobulin gamma Fc region receptor III-A"/>
    <property type="match status" value="1"/>
</dbReference>
<keyword evidence="12" id="KW-0393">Immunoglobulin domain</keyword>
<evidence type="ECO:0000313" key="17">
    <source>
        <dbReference type="Proteomes" id="UP000593571"/>
    </source>
</evidence>
<evidence type="ECO:0000256" key="1">
    <source>
        <dbReference type="ARBA" id="ARBA00004251"/>
    </source>
</evidence>
<keyword evidence="8 13" id="KW-0472">Membrane</keyword>
<evidence type="ECO:0000256" key="6">
    <source>
        <dbReference type="ARBA" id="ARBA00022737"/>
    </source>
</evidence>
<gene>
    <name evidence="16" type="ORF">HJG63_005059</name>
</gene>
<feature type="domain" description="Ig-like" evidence="15">
    <location>
        <begin position="32"/>
        <end position="114"/>
    </location>
</feature>
<accession>A0A7J8BDB6</accession>
<protein>
    <submittedName>
        <fullName evidence="16">Fc of IgG receptor IIa</fullName>
    </submittedName>
</protein>
<evidence type="ECO:0000256" key="3">
    <source>
        <dbReference type="ARBA" id="ARBA00022652"/>
    </source>
</evidence>
<organism evidence="16 17">
    <name type="scientific">Rousettus aegyptiacus</name>
    <name type="common">Egyptian fruit bat</name>
    <name type="synonym">Pteropus aegyptiacus</name>
    <dbReference type="NCBI Taxonomy" id="9407"/>
    <lineage>
        <taxon>Eukaryota</taxon>
        <taxon>Metazoa</taxon>
        <taxon>Chordata</taxon>
        <taxon>Craniata</taxon>
        <taxon>Vertebrata</taxon>
        <taxon>Euteleostomi</taxon>
        <taxon>Mammalia</taxon>
        <taxon>Eutheria</taxon>
        <taxon>Laurasiatheria</taxon>
        <taxon>Chiroptera</taxon>
        <taxon>Yinpterochiroptera</taxon>
        <taxon>Pteropodoidea</taxon>
        <taxon>Pteropodidae</taxon>
        <taxon>Rousettinae</taxon>
        <taxon>Rousettus</taxon>
    </lineage>
</organism>
<dbReference type="InterPro" id="IPR007110">
    <property type="entry name" value="Ig-like_dom"/>
</dbReference>
<keyword evidence="17" id="KW-1185">Reference proteome</keyword>
<feature type="signal peptide" evidence="14">
    <location>
        <begin position="1"/>
        <end position="25"/>
    </location>
</feature>
<evidence type="ECO:0000256" key="5">
    <source>
        <dbReference type="ARBA" id="ARBA00022729"/>
    </source>
</evidence>
<reference evidence="16 17" key="1">
    <citation type="journal article" date="2020" name="Nature">
        <title>Six reference-quality genomes reveal evolution of bat adaptations.</title>
        <authorList>
            <person name="Jebb D."/>
            <person name="Huang Z."/>
            <person name="Pippel M."/>
            <person name="Hughes G.M."/>
            <person name="Lavrichenko K."/>
            <person name="Devanna P."/>
            <person name="Winkler S."/>
            <person name="Jermiin L.S."/>
            <person name="Skirmuntt E.C."/>
            <person name="Katzourakis A."/>
            <person name="Burkitt-Gray L."/>
            <person name="Ray D.A."/>
            <person name="Sullivan K.A.M."/>
            <person name="Roscito J.G."/>
            <person name="Kirilenko B.M."/>
            <person name="Davalos L.M."/>
            <person name="Corthals A.P."/>
            <person name="Power M.L."/>
            <person name="Jones G."/>
            <person name="Ransome R.D."/>
            <person name="Dechmann D.K.N."/>
            <person name="Locatelli A.G."/>
            <person name="Puechmaille S.J."/>
            <person name="Fedrigo O."/>
            <person name="Jarvis E.D."/>
            <person name="Hiller M."/>
            <person name="Vernes S.C."/>
            <person name="Myers E.W."/>
            <person name="Teeling E.C."/>
        </authorList>
    </citation>
    <scope>NUCLEOTIDE SEQUENCE [LARGE SCALE GENOMIC DNA]</scope>
    <source>
        <strain evidence="16">MRouAeg1</strain>
        <tissue evidence="16">Muscle</tissue>
    </source>
</reference>
<keyword evidence="3" id="KW-0390">IgG-binding protein</keyword>
<evidence type="ECO:0000313" key="16">
    <source>
        <dbReference type="EMBL" id="KAF6396672.1"/>
    </source>
</evidence>
<evidence type="ECO:0000256" key="11">
    <source>
        <dbReference type="ARBA" id="ARBA00023180"/>
    </source>
</evidence>
<keyword evidence="10 16" id="KW-0675">Receptor</keyword>
<evidence type="ECO:0000256" key="9">
    <source>
        <dbReference type="ARBA" id="ARBA00023157"/>
    </source>
</evidence>
<dbReference type="CDD" id="cd05753">
    <property type="entry name" value="Ig2_FcgammaR_like"/>
    <property type="match status" value="1"/>
</dbReference>
<keyword evidence="4 13" id="KW-0812">Transmembrane</keyword>
<evidence type="ECO:0000259" key="15">
    <source>
        <dbReference type="PROSITE" id="PS50835"/>
    </source>
</evidence>
<feature type="chain" id="PRO_5029531581" evidence="14">
    <location>
        <begin position="26"/>
        <end position="261"/>
    </location>
</feature>
<dbReference type="Proteomes" id="UP000593571">
    <property type="component" value="Unassembled WGS sequence"/>
</dbReference>
<comment type="subcellular location">
    <subcellularLocation>
        <location evidence="1">Cell membrane</location>
        <topology evidence="1">Single-pass type I membrane protein</topology>
    </subcellularLocation>
</comment>
<evidence type="ECO:0000256" key="12">
    <source>
        <dbReference type="ARBA" id="ARBA00023319"/>
    </source>
</evidence>
<dbReference type="PANTHER" id="PTHR11481">
    <property type="entry name" value="IMMUNOGLOBULIN FC RECEPTOR"/>
    <property type="match status" value="1"/>
</dbReference>
<keyword evidence="6" id="KW-0677">Repeat</keyword>
<evidence type="ECO:0000256" key="8">
    <source>
        <dbReference type="ARBA" id="ARBA00023136"/>
    </source>
</evidence>
<dbReference type="SUPFAM" id="SSF48726">
    <property type="entry name" value="Immunoglobulin"/>
    <property type="match status" value="2"/>
</dbReference>
<dbReference type="GO" id="GO:0050766">
    <property type="term" value="P:positive regulation of phagocytosis"/>
    <property type="evidence" value="ECO:0007669"/>
    <property type="project" value="TreeGrafter"/>
</dbReference>
<feature type="transmembrane region" description="Helical" evidence="13">
    <location>
        <begin position="212"/>
        <end position="234"/>
    </location>
</feature>
<dbReference type="PROSITE" id="PS50835">
    <property type="entry name" value="IG_LIKE"/>
    <property type="match status" value="1"/>
</dbReference>
<dbReference type="InterPro" id="IPR050488">
    <property type="entry name" value="Ig_Fc_receptor"/>
</dbReference>
<dbReference type="InterPro" id="IPR003599">
    <property type="entry name" value="Ig_sub"/>
</dbReference>
<evidence type="ECO:0000256" key="14">
    <source>
        <dbReference type="SAM" id="SignalP"/>
    </source>
</evidence>
<dbReference type="Pfam" id="PF13895">
    <property type="entry name" value="Ig_2"/>
    <property type="match status" value="2"/>
</dbReference>
<dbReference type="AlphaFoldDB" id="A0A7J8BDB6"/>
<keyword evidence="9" id="KW-1015">Disulfide bond</keyword>
<dbReference type="GO" id="GO:0019864">
    <property type="term" value="F:IgG binding"/>
    <property type="evidence" value="ECO:0007669"/>
    <property type="project" value="UniProtKB-KW"/>
</dbReference>
<keyword evidence="5 14" id="KW-0732">Signal</keyword>
<evidence type="ECO:0000256" key="7">
    <source>
        <dbReference type="ARBA" id="ARBA00022989"/>
    </source>
</evidence>
<dbReference type="InterPro" id="IPR013783">
    <property type="entry name" value="Ig-like_fold"/>
</dbReference>